<keyword evidence="1" id="KW-1133">Transmembrane helix</keyword>
<accession>A0A915YDN6</accession>
<dbReference type="Proteomes" id="UP001060919">
    <property type="component" value="Chromosome"/>
</dbReference>
<keyword evidence="3" id="KW-1185">Reference proteome</keyword>
<dbReference type="AlphaFoldDB" id="A0A915YDN6"/>
<sequence length="273" mass="32518">MPTKDKQTIQRIIWLFLLFVWLLRFKQGLLLHQLHLSPFISPKADNIYWIYHALQLPHCIIQHFYLGLLLDLLWFFSCLWGIKRSSSRSLGIIILFLVVNYSIIYNSVATHHEHKLVGLLFCLPLLILQSPKNFVLAFAGIRYYAIFALFSAGLWKIWRGSIFFPNQMSEILKHQHLDYLINYPNSHFSTFISYLIDHPYCSSAFWYGGWILELSFIVGFITRKFDKLLGVLFLIFFLMDYLLMHLCFIEFCIFALLFYPWKGIWNYYETKLV</sequence>
<evidence type="ECO:0000313" key="2">
    <source>
        <dbReference type="EMBL" id="BDS11145.1"/>
    </source>
</evidence>
<feature type="transmembrane region" description="Helical" evidence="1">
    <location>
        <begin position="228"/>
        <end position="261"/>
    </location>
</feature>
<feature type="transmembrane region" description="Helical" evidence="1">
    <location>
        <begin position="64"/>
        <end position="82"/>
    </location>
</feature>
<evidence type="ECO:0000256" key="1">
    <source>
        <dbReference type="SAM" id="Phobius"/>
    </source>
</evidence>
<keyword evidence="1" id="KW-0472">Membrane</keyword>
<organism evidence="2 3">
    <name type="scientific">Aureispira anguillae</name>
    <dbReference type="NCBI Taxonomy" id="2864201"/>
    <lineage>
        <taxon>Bacteria</taxon>
        <taxon>Pseudomonadati</taxon>
        <taxon>Bacteroidota</taxon>
        <taxon>Saprospiria</taxon>
        <taxon>Saprospirales</taxon>
        <taxon>Saprospiraceae</taxon>
        <taxon>Aureispira</taxon>
    </lineage>
</organism>
<gene>
    <name evidence="2" type="ORF">AsAng_0018560</name>
</gene>
<dbReference type="KEGG" id="aup:AsAng_0018560"/>
<evidence type="ECO:0000313" key="3">
    <source>
        <dbReference type="Proteomes" id="UP001060919"/>
    </source>
</evidence>
<feature type="transmembrane region" description="Helical" evidence="1">
    <location>
        <begin position="12"/>
        <end position="31"/>
    </location>
</feature>
<feature type="transmembrane region" description="Helical" evidence="1">
    <location>
        <begin position="89"/>
        <end position="108"/>
    </location>
</feature>
<feature type="transmembrane region" description="Helical" evidence="1">
    <location>
        <begin position="141"/>
        <end position="158"/>
    </location>
</feature>
<feature type="transmembrane region" description="Helical" evidence="1">
    <location>
        <begin position="204"/>
        <end position="221"/>
    </location>
</feature>
<name>A0A915YDN6_9BACT</name>
<keyword evidence="1" id="KW-0812">Transmembrane</keyword>
<dbReference type="RefSeq" id="WP_264792350.1">
    <property type="nucleotide sequence ID" value="NZ_AP026867.1"/>
</dbReference>
<evidence type="ECO:0008006" key="4">
    <source>
        <dbReference type="Google" id="ProtNLM"/>
    </source>
</evidence>
<protein>
    <recommendedName>
        <fullName evidence="4">HTTM domain-containing protein</fullName>
    </recommendedName>
</protein>
<dbReference type="EMBL" id="AP026867">
    <property type="protein sequence ID" value="BDS11145.1"/>
    <property type="molecule type" value="Genomic_DNA"/>
</dbReference>
<proteinExistence type="predicted"/>
<reference evidence="2" key="1">
    <citation type="submission" date="2022-09" db="EMBL/GenBank/DDBJ databases">
        <title>Aureispira anguillicida sp. nov., isolated from Leptocephalus of Japanese eel Anguilla japonica.</title>
        <authorList>
            <person name="Yuasa K."/>
            <person name="Mekata T."/>
            <person name="Ikunari K."/>
        </authorList>
    </citation>
    <scope>NUCLEOTIDE SEQUENCE</scope>
    <source>
        <strain evidence="2">EL160426</strain>
    </source>
</reference>